<comment type="caution">
    <text evidence="2">The sequence shown here is derived from an EMBL/GenBank/DDBJ whole genome shotgun (WGS) entry which is preliminary data.</text>
</comment>
<keyword evidence="3" id="KW-1185">Reference proteome</keyword>
<feature type="domain" description="DUF397" evidence="1">
    <location>
        <begin position="12"/>
        <end position="65"/>
    </location>
</feature>
<sequence>MHFAFTENYDALQWRKSRASNPSGNCVELAELAGGDVALRNSRFPAGPVLVGTRAAVADFVRAARRGELDDLAS</sequence>
<dbReference type="EMBL" id="VFPH01000001">
    <property type="protein sequence ID" value="TQM45907.1"/>
    <property type="molecule type" value="Genomic_DNA"/>
</dbReference>
<reference evidence="2 3" key="1">
    <citation type="submission" date="2019-06" db="EMBL/GenBank/DDBJ databases">
        <title>Sequencing the genomes of 1000 actinobacteria strains.</title>
        <authorList>
            <person name="Klenk H.-P."/>
        </authorList>
    </citation>
    <scope>NUCLEOTIDE SEQUENCE [LARGE SCALE GENOMIC DNA]</scope>
    <source>
        <strain evidence="2 3">DSM 45511</strain>
    </source>
</reference>
<dbReference type="Pfam" id="PF04149">
    <property type="entry name" value="DUF397"/>
    <property type="match status" value="1"/>
</dbReference>
<evidence type="ECO:0000313" key="3">
    <source>
        <dbReference type="Proteomes" id="UP000319818"/>
    </source>
</evidence>
<proteinExistence type="predicted"/>
<dbReference type="Proteomes" id="UP000319818">
    <property type="component" value="Unassembled WGS sequence"/>
</dbReference>
<accession>A0A543GII7</accession>
<dbReference type="AlphaFoldDB" id="A0A543GII7"/>
<evidence type="ECO:0000259" key="1">
    <source>
        <dbReference type="Pfam" id="PF04149"/>
    </source>
</evidence>
<gene>
    <name evidence="2" type="ORF">FB388_3308</name>
</gene>
<name>A0A543GII7_9PSEU</name>
<dbReference type="RefSeq" id="WP_246121971.1">
    <property type="nucleotide sequence ID" value="NZ_VFPH01000001.1"/>
</dbReference>
<protein>
    <submittedName>
        <fullName evidence="2">Uncharacterized protein DUF397</fullName>
    </submittedName>
</protein>
<organism evidence="2 3">
    <name type="scientific">Pseudonocardia cypriaca</name>
    <dbReference type="NCBI Taxonomy" id="882449"/>
    <lineage>
        <taxon>Bacteria</taxon>
        <taxon>Bacillati</taxon>
        <taxon>Actinomycetota</taxon>
        <taxon>Actinomycetes</taxon>
        <taxon>Pseudonocardiales</taxon>
        <taxon>Pseudonocardiaceae</taxon>
        <taxon>Pseudonocardia</taxon>
    </lineage>
</organism>
<evidence type="ECO:0000313" key="2">
    <source>
        <dbReference type="EMBL" id="TQM45907.1"/>
    </source>
</evidence>
<dbReference type="InterPro" id="IPR007278">
    <property type="entry name" value="DUF397"/>
</dbReference>